<feature type="region of interest" description="Disordered" evidence="4">
    <location>
        <begin position="506"/>
        <end position="544"/>
    </location>
</feature>
<dbReference type="EMBL" id="JWZX01000294">
    <property type="protein sequence ID" value="KOO53291.1"/>
    <property type="molecule type" value="Genomic_DNA"/>
</dbReference>
<evidence type="ECO:0000313" key="5">
    <source>
        <dbReference type="EMBL" id="KOO53291.1"/>
    </source>
</evidence>
<dbReference type="AlphaFoldDB" id="A0A0M0LQL4"/>
<name>A0A0M0LQL4_9EUKA</name>
<keyword evidence="3" id="KW-0067">ATP-binding</keyword>
<sequence length="544" mass="59005">MEDVAEVGDAMSVEAMSPTEGARACDDARAWDDARSCDDARAWDDALDESAAAEEAVDEDEEDVATAEAVVAARTRAAAAAAAHAAKAERMVSATWDVLWTWRAPKISWAELLPWQRVNHFPQARHLTRKDLLKKHLQRQRQLSERLAESFDIMPLTFTLPAELLAFTEAFSMAADAAKEAAAAAEAAASALQRDGADPGTSAAFARAALAAQAATNLWILKPVGLSRGRGISMVADISDVAYGEPMVIQRYVADPLLLDGYKFDLRLYVCVTSTHPLEAFLYREGFGRFATEPFTLSLTQLRNLFVHLTNSSIQKEQPDAQRAAAVPGVDAEKGGTKVALSQLKRRLAAAGMDVDVLWARIVDVILRSLYAVHEAIPASPNSFELFGYDVLIDAQLKPWLIEVNSSPQLTRDNPLDYQIKEALLADTLSLIAPPLVDRAVWSEMLRWRLERERATTPPSFPAELCALLHGLTPRAPGEPVPAASAGLYDRIAPSPAWDKLCAGRSKAPGAGSVAGAGAARSRASFEVPAASMRRQRPDLSKYL</sequence>
<keyword evidence="2" id="KW-0547">Nucleotide-binding</keyword>
<feature type="region of interest" description="Disordered" evidence="4">
    <location>
        <begin position="1"/>
        <end position="24"/>
    </location>
</feature>
<organism evidence="5 6">
    <name type="scientific">Chrysochromulina tobinii</name>
    <dbReference type="NCBI Taxonomy" id="1460289"/>
    <lineage>
        <taxon>Eukaryota</taxon>
        <taxon>Haptista</taxon>
        <taxon>Haptophyta</taxon>
        <taxon>Prymnesiophyceae</taxon>
        <taxon>Prymnesiales</taxon>
        <taxon>Chrysochromulinaceae</taxon>
        <taxon>Chrysochromulina</taxon>
    </lineage>
</organism>
<dbReference type="PANTHER" id="PTHR12241">
    <property type="entry name" value="TUBULIN POLYGLUTAMYLASE"/>
    <property type="match status" value="1"/>
</dbReference>
<evidence type="ECO:0000256" key="1">
    <source>
        <dbReference type="ARBA" id="ARBA00022598"/>
    </source>
</evidence>
<gene>
    <name evidence="5" type="ORF">Ctob_015419</name>
</gene>
<accession>A0A0M0LQL4</accession>
<dbReference type="Gene3D" id="3.30.470.20">
    <property type="entry name" value="ATP-grasp fold, B domain"/>
    <property type="match status" value="1"/>
</dbReference>
<dbReference type="OrthoDB" id="202825at2759"/>
<feature type="compositionally biased region" description="Low complexity" evidence="4">
    <location>
        <begin position="506"/>
        <end position="525"/>
    </location>
</feature>
<reference evidence="6" key="1">
    <citation type="journal article" date="2015" name="PLoS Genet.">
        <title>Genome Sequence and Transcriptome Analyses of Chrysochromulina tobin: Metabolic Tools for Enhanced Algal Fitness in the Prominent Order Prymnesiales (Haptophyceae).</title>
        <authorList>
            <person name="Hovde B.T."/>
            <person name="Deodato C.R."/>
            <person name="Hunsperger H.M."/>
            <person name="Ryken S.A."/>
            <person name="Yost W."/>
            <person name="Jha R.K."/>
            <person name="Patterson J."/>
            <person name="Monnat R.J. Jr."/>
            <person name="Barlow S.B."/>
            <person name="Starkenburg S.R."/>
            <person name="Cattolico R.A."/>
        </authorList>
    </citation>
    <scope>NUCLEOTIDE SEQUENCE</scope>
    <source>
        <strain evidence="6">CCMP291</strain>
    </source>
</reference>
<proteinExistence type="predicted"/>
<evidence type="ECO:0000256" key="4">
    <source>
        <dbReference type="SAM" id="MobiDB-lite"/>
    </source>
</evidence>
<evidence type="ECO:0000313" key="6">
    <source>
        <dbReference type="Proteomes" id="UP000037460"/>
    </source>
</evidence>
<dbReference type="PANTHER" id="PTHR12241:SF155">
    <property type="entry name" value="TUBULIN-TYROSINE LIGASE FAMILY PROTEIN"/>
    <property type="match status" value="1"/>
</dbReference>
<dbReference type="GO" id="GO:0005524">
    <property type="term" value="F:ATP binding"/>
    <property type="evidence" value="ECO:0007669"/>
    <property type="project" value="UniProtKB-KW"/>
</dbReference>
<dbReference type="GO" id="GO:0015631">
    <property type="term" value="F:tubulin binding"/>
    <property type="evidence" value="ECO:0007669"/>
    <property type="project" value="TreeGrafter"/>
</dbReference>
<dbReference type="GO" id="GO:0070740">
    <property type="term" value="F:tubulin-glutamic acid ligase activity"/>
    <property type="evidence" value="ECO:0007669"/>
    <property type="project" value="TreeGrafter"/>
</dbReference>
<dbReference type="PROSITE" id="PS51221">
    <property type="entry name" value="TTL"/>
    <property type="match status" value="1"/>
</dbReference>
<evidence type="ECO:0000256" key="3">
    <source>
        <dbReference type="ARBA" id="ARBA00022840"/>
    </source>
</evidence>
<dbReference type="InterPro" id="IPR004344">
    <property type="entry name" value="TTL/TTLL_fam"/>
</dbReference>
<dbReference type="GO" id="GO:0036064">
    <property type="term" value="C:ciliary basal body"/>
    <property type="evidence" value="ECO:0007669"/>
    <property type="project" value="TreeGrafter"/>
</dbReference>
<dbReference type="GO" id="GO:0000226">
    <property type="term" value="P:microtubule cytoskeleton organization"/>
    <property type="evidence" value="ECO:0007669"/>
    <property type="project" value="TreeGrafter"/>
</dbReference>
<dbReference type="SUPFAM" id="SSF56059">
    <property type="entry name" value="Glutathione synthetase ATP-binding domain-like"/>
    <property type="match status" value="1"/>
</dbReference>
<keyword evidence="1 5" id="KW-0436">Ligase</keyword>
<comment type="caution">
    <text evidence="5">The sequence shown here is derived from an EMBL/GenBank/DDBJ whole genome shotgun (WGS) entry which is preliminary data.</text>
</comment>
<keyword evidence="6" id="KW-1185">Reference proteome</keyword>
<dbReference type="Proteomes" id="UP000037460">
    <property type="component" value="Unassembled WGS sequence"/>
</dbReference>
<evidence type="ECO:0000256" key="2">
    <source>
        <dbReference type="ARBA" id="ARBA00022741"/>
    </source>
</evidence>
<dbReference type="Pfam" id="PF03133">
    <property type="entry name" value="TTL"/>
    <property type="match status" value="1"/>
</dbReference>
<protein>
    <submittedName>
        <fullName evidence="5">Tubulin-tyrosine ligase family protein</fullName>
    </submittedName>
</protein>